<keyword evidence="2" id="KW-1185">Reference proteome</keyword>
<protein>
    <submittedName>
        <fullName evidence="1">Uncharacterized protein</fullName>
    </submittedName>
</protein>
<evidence type="ECO:0000313" key="2">
    <source>
        <dbReference type="Proteomes" id="UP000692954"/>
    </source>
</evidence>
<dbReference type="OrthoDB" id="291256at2759"/>
<dbReference type="EMBL" id="CAJJDN010000015">
    <property type="protein sequence ID" value="CAD8061216.1"/>
    <property type="molecule type" value="Genomic_DNA"/>
</dbReference>
<sequence length="60" mass="7004">MNFDAKTVDLSQIDKKRIFKLIPFQANAITLLNYKKTLAIKIIEQQKSKLKDFGDSEQKF</sequence>
<reference evidence="1" key="1">
    <citation type="submission" date="2021-01" db="EMBL/GenBank/DDBJ databases">
        <authorList>
            <consortium name="Genoscope - CEA"/>
            <person name="William W."/>
        </authorList>
    </citation>
    <scope>NUCLEOTIDE SEQUENCE</scope>
</reference>
<comment type="caution">
    <text evidence="1">The sequence shown here is derived from an EMBL/GenBank/DDBJ whole genome shotgun (WGS) entry which is preliminary data.</text>
</comment>
<organism evidence="1 2">
    <name type="scientific">Paramecium sonneborni</name>
    <dbReference type="NCBI Taxonomy" id="65129"/>
    <lineage>
        <taxon>Eukaryota</taxon>
        <taxon>Sar</taxon>
        <taxon>Alveolata</taxon>
        <taxon>Ciliophora</taxon>
        <taxon>Intramacronucleata</taxon>
        <taxon>Oligohymenophorea</taxon>
        <taxon>Peniculida</taxon>
        <taxon>Parameciidae</taxon>
        <taxon>Paramecium</taxon>
    </lineage>
</organism>
<gene>
    <name evidence="1" type="ORF">PSON_ATCC_30995.1.T0150191</name>
</gene>
<dbReference type="Proteomes" id="UP000692954">
    <property type="component" value="Unassembled WGS sequence"/>
</dbReference>
<name>A0A8S1L8T6_9CILI</name>
<evidence type="ECO:0000313" key="1">
    <source>
        <dbReference type="EMBL" id="CAD8061216.1"/>
    </source>
</evidence>
<accession>A0A8S1L8T6</accession>
<dbReference type="AlphaFoldDB" id="A0A8S1L8T6"/>
<proteinExistence type="predicted"/>